<dbReference type="EMBL" id="DVNK01000059">
    <property type="protein sequence ID" value="HIU47539.1"/>
    <property type="molecule type" value="Genomic_DNA"/>
</dbReference>
<reference evidence="1" key="1">
    <citation type="submission" date="2020-10" db="EMBL/GenBank/DDBJ databases">
        <authorList>
            <person name="Gilroy R."/>
        </authorList>
    </citation>
    <scope>NUCLEOTIDE SEQUENCE</scope>
    <source>
        <strain evidence="1">ChiSxjej2B14-8506</strain>
    </source>
</reference>
<gene>
    <name evidence="1" type="ORF">IAC59_09845</name>
</gene>
<evidence type="ECO:0000313" key="1">
    <source>
        <dbReference type="EMBL" id="HIU47539.1"/>
    </source>
</evidence>
<accession>A0A9D1S518</accession>
<comment type="caution">
    <text evidence="1">The sequence shown here is derived from an EMBL/GenBank/DDBJ whole genome shotgun (WGS) entry which is preliminary data.</text>
</comment>
<name>A0A9D1S518_9FIRM</name>
<dbReference type="AlphaFoldDB" id="A0A9D1S518"/>
<dbReference type="Proteomes" id="UP000824123">
    <property type="component" value="Unassembled WGS sequence"/>
</dbReference>
<evidence type="ECO:0000313" key="2">
    <source>
        <dbReference type="Proteomes" id="UP000824123"/>
    </source>
</evidence>
<proteinExistence type="predicted"/>
<organism evidence="1 2">
    <name type="scientific">Candidatus Fimadaptatus faecigallinarum</name>
    <dbReference type="NCBI Taxonomy" id="2840814"/>
    <lineage>
        <taxon>Bacteria</taxon>
        <taxon>Bacillati</taxon>
        <taxon>Bacillota</taxon>
        <taxon>Clostridia</taxon>
        <taxon>Eubacteriales</taxon>
        <taxon>Candidatus Fimadaptatus</taxon>
    </lineage>
</organism>
<protein>
    <submittedName>
        <fullName evidence="1">Uncharacterized protein</fullName>
    </submittedName>
</protein>
<reference evidence="1" key="2">
    <citation type="journal article" date="2021" name="PeerJ">
        <title>Extensive microbial diversity within the chicken gut microbiome revealed by metagenomics and culture.</title>
        <authorList>
            <person name="Gilroy R."/>
            <person name="Ravi A."/>
            <person name="Getino M."/>
            <person name="Pursley I."/>
            <person name="Horton D.L."/>
            <person name="Alikhan N.F."/>
            <person name="Baker D."/>
            <person name="Gharbi K."/>
            <person name="Hall N."/>
            <person name="Watson M."/>
            <person name="Adriaenssens E.M."/>
            <person name="Foster-Nyarko E."/>
            <person name="Jarju S."/>
            <person name="Secka A."/>
            <person name="Antonio M."/>
            <person name="Oren A."/>
            <person name="Chaudhuri R.R."/>
            <person name="La Ragione R."/>
            <person name="Hildebrand F."/>
            <person name="Pallen M.J."/>
        </authorList>
    </citation>
    <scope>NUCLEOTIDE SEQUENCE</scope>
    <source>
        <strain evidence="1">ChiSxjej2B14-8506</strain>
    </source>
</reference>
<sequence length="330" mass="37954">MHLTERVGIWLLTARAGVNANGELAQVAALKRELLHCNDISNAVGGLTGDISEARRLAARYMTALWTQENDISWWQTNSEYLAQPWFIQEYAQARGWLPAPQPGVMTPYYVLMPESGAASECVHMRIERHTSAPAQGEVYIEAAPEVLPGSLMRTLHCAQIDPGRYVRRVREVHGCIIDRAVEVGMALLEAGYRLSVQERALRDGILEGSYEPMHRYWIYESSQPELLYIGYPWEAKLHNYVRRAGGYWNGRRMEILVCQVDALEELALRYGFRFTSEARRRLDTWREASMQATIYRNRKRKPSMEAIQDEFVKLLNRPIQVPEDLQDEK</sequence>